<evidence type="ECO:0000256" key="9">
    <source>
        <dbReference type="ARBA" id="ARBA00023277"/>
    </source>
</evidence>
<evidence type="ECO:0000259" key="12">
    <source>
        <dbReference type="Pfam" id="PF02744"/>
    </source>
</evidence>
<keyword evidence="8 10" id="KW-0299">Galactose metabolism</keyword>
<sequence>MHSIHKLVEFGIQHGLVEKIDRAYVTNRILDIMGLDAPPEMEAAETLPPTITPMLTELTEEAVSRGLVEDTLTNRELFANRLAGAITPPPEVVRAKFRALYKAEGPRAATEWFYEMCRACDYIRVDAIAKNARFFAPSPAGELEITINLSKPEKDPRDIAAARAMKQTGYPKCMLCAENPGYAGRLDFPARNNHRIIPLSLDGGVWYLQYSPYLYYNEHAIVLNEKHVPMRICRATFERLFDFVEQFPHYFLGSNADLPIVGGSILSHDHFQGGNYTFPMDRAGAEIDLPDPAPGVKACVVNWPMTCIRLTGSDRKAMIDLADAMLRAWRAYSDEMLQIFAETYAPHNTITPILRRLDSGDYKLDLVLRNNLTTPEHPLGLYHPHEDLHHIKKENIGLIEVMGLFILPGRLLKELVPIRAYLLGNGSIYAVEEMHRPWVHALEQKSFDDVDAFLHEELAAKCARVLADAGVYKQTKKGREGLMRFIDAWKEEVRHGS</sequence>
<evidence type="ECO:0000256" key="3">
    <source>
        <dbReference type="ARBA" id="ARBA00004947"/>
    </source>
</evidence>
<dbReference type="GO" id="GO:0006012">
    <property type="term" value="P:galactose metabolic process"/>
    <property type="evidence" value="ECO:0007669"/>
    <property type="project" value="UniProtKB-UniRule"/>
</dbReference>
<reference evidence="13" key="2">
    <citation type="journal article" date="2021" name="PeerJ">
        <title>Extensive microbial diversity within the chicken gut microbiome revealed by metagenomics and culture.</title>
        <authorList>
            <person name="Gilroy R."/>
            <person name="Ravi A."/>
            <person name="Getino M."/>
            <person name="Pursley I."/>
            <person name="Horton D.L."/>
            <person name="Alikhan N.F."/>
            <person name="Baker D."/>
            <person name="Gharbi K."/>
            <person name="Hall N."/>
            <person name="Watson M."/>
            <person name="Adriaenssens E.M."/>
            <person name="Foster-Nyarko E."/>
            <person name="Jarju S."/>
            <person name="Secka A."/>
            <person name="Antonio M."/>
            <person name="Oren A."/>
            <person name="Chaudhuri R.R."/>
            <person name="La Ragione R."/>
            <person name="Hildebrand F."/>
            <person name="Pallen M.J."/>
        </authorList>
    </citation>
    <scope>NUCLEOTIDE SEQUENCE</scope>
    <source>
        <strain evidence="13">CHK183-6373</strain>
    </source>
</reference>
<feature type="domain" description="Galactose-1-phosphate uridyl transferase N-terminal" evidence="11">
    <location>
        <begin position="17"/>
        <end position="229"/>
    </location>
</feature>
<comment type="catalytic activity">
    <reaction evidence="1 10">
        <text>alpha-D-galactose 1-phosphate + UDP-alpha-D-glucose = alpha-D-glucose 1-phosphate + UDP-alpha-D-galactose</text>
        <dbReference type="Rhea" id="RHEA:13989"/>
        <dbReference type="ChEBI" id="CHEBI:58336"/>
        <dbReference type="ChEBI" id="CHEBI:58601"/>
        <dbReference type="ChEBI" id="CHEBI:58885"/>
        <dbReference type="ChEBI" id="CHEBI:66914"/>
        <dbReference type="EC" id="2.7.7.12"/>
    </reaction>
</comment>
<gene>
    <name evidence="10" type="primary">galT</name>
    <name evidence="13" type="ORF">IAA64_05535</name>
</gene>
<evidence type="ECO:0000256" key="7">
    <source>
        <dbReference type="ARBA" id="ARBA00022695"/>
    </source>
</evidence>
<evidence type="ECO:0000259" key="11">
    <source>
        <dbReference type="Pfam" id="PF01087"/>
    </source>
</evidence>
<name>A0A9D1P699_9FIRM</name>
<dbReference type="InterPro" id="IPR005850">
    <property type="entry name" value="GalP_Utransf_C"/>
</dbReference>
<keyword evidence="5 10" id="KW-0963">Cytoplasm</keyword>
<evidence type="ECO:0000256" key="6">
    <source>
        <dbReference type="ARBA" id="ARBA00022679"/>
    </source>
</evidence>
<dbReference type="NCBIfam" id="NF003629">
    <property type="entry name" value="PRK05270.1-2"/>
    <property type="match status" value="1"/>
</dbReference>
<protein>
    <recommendedName>
        <fullName evidence="10">Galactose-1-phosphate uridylyltransferase</fullName>
        <shortName evidence="10">Gal-1-P uridylyltransferase</shortName>
        <ecNumber evidence="10">2.7.7.12</ecNumber>
    </recommendedName>
    <alternativeName>
        <fullName evidence="10">UDP-glucose--hexose-1-phosphate uridylyltransferase</fullName>
    </alternativeName>
</protein>
<evidence type="ECO:0000313" key="14">
    <source>
        <dbReference type="Proteomes" id="UP000886884"/>
    </source>
</evidence>
<organism evidence="13 14">
    <name type="scientific">Candidatus Ornithocaccomicrobium faecavium</name>
    <dbReference type="NCBI Taxonomy" id="2840890"/>
    <lineage>
        <taxon>Bacteria</taxon>
        <taxon>Bacillati</taxon>
        <taxon>Bacillota</taxon>
        <taxon>Clostridia</taxon>
        <taxon>Candidatus Ornithocaccomicrobium</taxon>
    </lineage>
</organism>
<dbReference type="PANTHER" id="PTHR39191:SF1">
    <property type="entry name" value="DUF4922 DOMAIN-CONTAINING PROTEIN"/>
    <property type="match status" value="1"/>
</dbReference>
<keyword evidence="9 10" id="KW-0119">Carbohydrate metabolism</keyword>
<accession>A0A9D1P699</accession>
<proteinExistence type="inferred from homology"/>
<evidence type="ECO:0000256" key="2">
    <source>
        <dbReference type="ARBA" id="ARBA00004496"/>
    </source>
</evidence>
<dbReference type="EC" id="2.7.7.12" evidence="10"/>
<evidence type="ECO:0000256" key="5">
    <source>
        <dbReference type="ARBA" id="ARBA00022490"/>
    </source>
</evidence>
<feature type="domain" description="Galactose-1-phosphate uridyl transferase C-terminal" evidence="12">
    <location>
        <begin position="245"/>
        <end position="438"/>
    </location>
</feature>
<keyword evidence="7 10" id="KW-0548">Nucleotidyltransferase</keyword>
<reference evidence="13" key="1">
    <citation type="submission" date="2020-10" db="EMBL/GenBank/DDBJ databases">
        <authorList>
            <person name="Gilroy R."/>
        </authorList>
    </citation>
    <scope>NUCLEOTIDE SEQUENCE</scope>
    <source>
        <strain evidence="13">CHK183-6373</strain>
    </source>
</reference>
<comment type="pathway">
    <text evidence="3 10">Carbohydrate metabolism; galactose metabolism.</text>
</comment>
<evidence type="ECO:0000256" key="10">
    <source>
        <dbReference type="HAMAP-Rule" id="MF_00571"/>
    </source>
</evidence>
<dbReference type="HAMAP" id="MF_00571">
    <property type="entry name" value="GalP_UDP_trans"/>
    <property type="match status" value="1"/>
</dbReference>
<evidence type="ECO:0000256" key="8">
    <source>
        <dbReference type="ARBA" id="ARBA00023144"/>
    </source>
</evidence>
<comment type="subcellular location">
    <subcellularLocation>
        <location evidence="2 10">Cytoplasm</location>
    </subcellularLocation>
</comment>
<dbReference type="Pfam" id="PF01087">
    <property type="entry name" value="GalP_UDP_transf"/>
    <property type="match status" value="1"/>
</dbReference>
<dbReference type="InterPro" id="IPR023425">
    <property type="entry name" value="GalP_uridyl_Trfase_II_CS"/>
</dbReference>
<dbReference type="Pfam" id="PF02744">
    <property type="entry name" value="GalP_UDP_tr_C"/>
    <property type="match status" value="1"/>
</dbReference>
<comment type="similarity">
    <text evidence="4 10">Belongs to the galactose-1-phosphate uridylyltransferase type 2 family.</text>
</comment>
<dbReference type="GO" id="GO:0005737">
    <property type="term" value="C:cytoplasm"/>
    <property type="evidence" value="ECO:0007669"/>
    <property type="project" value="UniProtKB-SubCell"/>
</dbReference>
<dbReference type="PANTHER" id="PTHR39191">
    <property type="entry name" value="GALACTOSE-1-PHOSPHATE URIDYLYLTRANSFERASE"/>
    <property type="match status" value="1"/>
</dbReference>
<dbReference type="Proteomes" id="UP000886884">
    <property type="component" value="Unassembled WGS sequence"/>
</dbReference>
<dbReference type="GO" id="GO:0008108">
    <property type="term" value="F:UDP-glucose:hexose-1-phosphate uridylyltransferase activity"/>
    <property type="evidence" value="ECO:0007669"/>
    <property type="project" value="UniProtKB-UniRule"/>
</dbReference>
<dbReference type="InterPro" id="IPR000766">
    <property type="entry name" value="GalP_uridyl_Trfase_II"/>
</dbReference>
<dbReference type="EMBL" id="DVOT01000099">
    <property type="protein sequence ID" value="HIV27408.1"/>
    <property type="molecule type" value="Genomic_DNA"/>
</dbReference>
<dbReference type="AlphaFoldDB" id="A0A9D1P699"/>
<dbReference type="PIRSF" id="PIRSF006005">
    <property type="entry name" value="GalT_BS"/>
    <property type="match status" value="1"/>
</dbReference>
<comment type="caution">
    <text evidence="13">The sequence shown here is derived from an EMBL/GenBank/DDBJ whole genome shotgun (WGS) entry which is preliminary data.</text>
</comment>
<dbReference type="InterPro" id="IPR005849">
    <property type="entry name" value="GalP_Utransf_N"/>
</dbReference>
<evidence type="ECO:0000256" key="4">
    <source>
        <dbReference type="ARBA" id="ARBA00008706"/>
    </source>
</evidence>
<evidence type="ECO:0000256" key="1">
    <source>
        <dbReference type="ARBA" id="ARBA00001107"/>
    </source>
</evidence>
<dbReference type="PROSITE" id="PS01163">
    <property type="entry name" value="GAL_P_UDP_TRANSF_II"/>
    <property type="match status" value="1"/>
</dbReference>
<keyword evidence="6 10" id="KW-0808">Transferase</keyword>
<evidence type="ECO:0000313" key="13">
    <source>
        <dbReference type="EMBL" id="HIV27408.1"/>
    </source>
</evidence>